<dbReference type="PROSITE" id="PS00670">
    <property type="entry name" value="D_2_HYDROXYACID_DH_2"/>
    <property type="match status" value="1"/>
</dbReference>
<evidence type="ECO:0000256" key="4">
    <source>
        <dbReference type="RuleBase" id="RU003719"/>
    </source>
</evidence>
<dbReference type="InterPro" id="IPR050418">
    <property type="entry name" value="D-iso_2-hydroxyacid_DH_PdxB"/>
</dbReference>
<dbReference type="SUPFAM" id="SSF51735">
    <property type="entry name" value="NAD(P)-binding Rossmann-fold domains"/>
    <property type="match status" value="1"/>
</dbReference>
<keyword evidence="8" id="KW-1185">Reference proteome</keyword>
<dbReference type="InterPro" id="IPR006140">
    <property type="entry name" value="D-isomer_DH_NAD-bd"/>
</dbReference>
<dbReference type="InterPro" id="IPR036291">
    <property type="entry name" value="NAD(P)-bd_dom_sf"/>
</dbReference>
<dbReference type="PANTHER" id="PTHR43761:SF1">
    <property type="entry name" value="D-ISOMER SPECIFIC 2-HYDROXYACID DEHYDROGENASE CATALYTIC DOMAIN-CONTAINING PROTEIN-RELATED"/>
    <property type="match status" value="1"/>
</dbReference>
<feature type="domain" description="D-isomer specific 2-hydroxyacid dehydrogenase NAD-binding" evidence="6">
    <location>
        <begin position="107"/>
        <end position="286"/>
    </location>
</feature>
<keyword evidence="3" id="KW-0520">NAD</keyword>
<dbReference type="RefSeq" id="WP_247026219.1">
    <property type="nucleotide sequence ID" value="NZ_JALKCH010000002.1"/>
</dbReference>
<comment type="caution">
    <text evidence="7">The sequence shown here is derived from an EMBL/GenBank/DDBJ whole genome shotgun (WGS) entry which is preliminary data.</text>
</comment>
<dbReference type="EMBL" id="JALKCH010000002">
    <property type="protein sequence ID" value="MCK0195772.1"/>
    <property type="molecule type" value="Genomic_DNA"/>
</dbReference>
<dbReference type="SUPFAM" id="SSF52283">
    <property type="entry name" value="Formate/glycerate dehydrogenase catalytic domain-like"/>
    <property type="match status" value="1"/>
</dbReference>
<evidence type="ECO:0000256" key="2">
    <source>
        <dbReference type="ARBA" id="ARBA00023002"/>
    </source>
</evidence>
<evidence type="ECO:0000313" key="7">
    <source>
        <dbReference type="EMBL" id="MCK0195772.1"/>
    </source>
</evidence>
<dbReference type="Gene3D" id="3.40.50.720">
    <property type="entry name" value="NAD(P)-binding Rossmann-like Domain"/>
    <property type="match status" value="2"/>
</dbReference>
<reference evidence="7 8" key="1">
    <citation type="submission" date="2022-04" db="EMBL/GenBank/DDBJ databases">
        <authorList>
            <person name="Grouzdev D.S."/>
            <person name="Pantiukh K.S."/>
            <person name="Krutkina M.S."/>
        </authorList>
    </citation>
    <scope>NUCLEOTIDE SEQUENCE [LARGE SCALE GENOMIC DNA]</scope>
    <source>
        <strain evidence="7 8">6x-1</strain>
    </source>
</reference>
<organism evidence="7 8">
    <name type="scientific">Ancylobacter crimeensis</name>
    <dbReference type="NCBI Taxonomy" id="2579147"/>
    <lineage>
        <taxon>Bacteria</taxon>
        <taxon>Pseudomonadati</taxon>
        <taxon>Pseudomonadota</taxon>
        <taxon>Alphaproteobacteria</taxon>
        <taxon>Hyphomicrobiales</taxon>
        <taxon>Xanthobacteraceae</taxon>
        <taxon>Ancylobacter</taxon>
    </lineage>
</organism>
<dbReference type="InterPro" id="IPR006139">
    <property type="entry name" value="D-isomer_2_OHA_DH_cat_dom"/>
</dbReference>
<dbReference type="PANTHER" id="PTHR43761">
    <property type="entry name" value="D-ISOMER SPECIFIC 2-HYDROXYACID DEHYDROGENASE FAMILY PROTEIN (AFU_ORTHOLOGUE AFUA_1G13630)"/>
    <property type="match status" value="1"/>
</dbReference>
<keyword evidence="2 4" id="KW-0560">Oxidoreductase</keyword>
<dbReference type="Pfam" id="PF02826">
    <property type="entry name" value="2-Hacid_dh_C"/>
    <property type="match status" value="1"/>
</dbReference>
<evidence type="ECO:0000313" key="8">
    <source>
        <dbReference type="Proteomes" id="UP001203284"/>
    </source>
</evidence>
<dbReference type="Pfam" id="PF00389">
    <property type="entry name" value="2-Hacid_dh"/>
    <property type="match status" value="1"/>
</dbReference>
<sequence>MHKIVVLDRDTIAPEVNVRRPSFPHEWIEYPRTGAAEVVERARDATILINNKVELRAGTLEQLPDLALIAISATGTDCVDKAAAAVRGVPTVNIRGYARATVPEHTFALLLALARSIVPYRQEVIDGAWQAAQQFCFFTNPIIDLSGKRIGIVGAGVLGSQVAGIARAFGMEVVFYDPMAKPGTDGVVSLAELIETAHVVTLHCPLTDATRGLLDLAAFRRMKQRPIIINTARGGLIIEEYLEIALDEGLVSAAGLDVTLPEPPAADSAFMRLARRKNVICTPHVAWASLEAQQALADQLIDNIENFVAGKPSNVVSPD</sequence>
<protein>
    <submittedName>
        <fullName evidence="7">D-2-hydroxyacid dehydrogenase</fullName>
    </submittedName>
</protein>
<accession>A0ABT0D765</accession>
<comment type="similarity">
    <text evidence="1 4">Belongs to the D-isomer specific 2-hydroxyacid dehydrogenase family.</text>
</comment>
<evidence type="ECO:0000259" key="5">
    <source>
        <dbReference type="Pfam" id="PF00389"/>
    </source>
</evidence>
<feature type="domain" description="D-isomer specific 2-hydroxyacid dehydrogenase catalytic" evidence="5">
    <location>
        <begin position="35"/>
        <end position="316"/>
    </location>
</feature>
<dbReference type="Proteomes" id="UP001203284">
    <property type="component" value="Unassembled WGS sequence"/>
</dbReference>
<evidence type="ECO:0000259" key="6">
    <source>
        <dbReference type="Pfam" id="PF02826"/>
    </source>
</evidence>
<evidence type="ECO:0000256" key="3">
    <source>
        <dbReference type="ARBA" id="ARBA00023027"/>
    </source>
</evidence>
<gene>
    <name evidence="7" type="ORF">MWN34_02505</name>
</gene>
<evidence type="ECO:0000256" key="1">
    <source>
        <dbReference type="ARBA" id="ARBA00005854"/>
    </source>
</evidence>
<name>A0ABT0D765_9HYPH</name>
<proteinExistence type="inferred from homology"/>
<dbReference type="InterPro" id="IPR029753">
    <property type="entry name" value="D-isomer_DH_CS"/>
</dbReference>
<dbReference type="CDD" id="cd12162">
    <property type="entry name" value="2-Hacid_dh_4"/>
    <property type="match status" value="1"/>
</dbReference>